<comment type="caution">
    <text evidence="2">The sequence shown here is derived from an EMBL/GenBank/DDBJ whole genome shotgun (WGS) entry which is preliminary data.</text>
</comment>
<accession>A0A835J0U2</accession>
<keyword evidence="3" id="KW-1185">Reference proteome</keyword>
<feature type="domain" description="Senescence" evidence="1">
    <location>
        <begin position="194"/>
        <end position="273"/>
    </location>
</feature>
<organism evidence="2 3">
    <name type="scientific">Coptis chinensis</name>
    <dbReference type="NCBI Taxonomy" id="261450"/>
    <lineage>
        <taxon>Eukaryota</taxon>
        <taxon>Viridiplantae</taxon>
        <taxon>Streptophyta</taxon>
        <taxon>Embryophyta</taxon>
        <taxon>Tracheophyta</taxon>
        <taxon>Spermatophyta</taxon>
        <taxon>Magnoliopsida</taxon>
        <taxon>Ranunculales</taxon>
        <taxon>Ranunculaceae</taxon>
        <taxon>Coptidoideae</taxon>
        <taxon>Coptis</taxon>
    </lineage>
</organism>
<dbReference type="OrthoDB" id="1427806at2759"/>
<dbReference type="AlphaFoldDB" id="A0A835J0U2"/>
<name>A0A835J0U2_9MAGN</name>
<dbReference type="EMBL" id="JADFTS010000001">
    <property type="protein sequence ID" value="KAF9625832.1"/>
    <property type="molecule type" value="Genomic_DNA"/>
</dbReference>
<evidence type="ECO:0000313" key="3">
    <source>
        <dbReference type="Proteomes" id="UP000631114"/>
    </source>
</evidence>
<dbReference type="Pfam" id="PF06911">
    <property type="entry name" value="Senescence"/>
    <property type="match status" value="1"/>
</dbReference>
<dbReference type="PANTHER" id="PTHR21068:SF43">
    <property type="entry name" value="SPARTIN"/>
    <property type="match status" value="1"/>
</dbReference>
<proteinExistence type="predicted"/>
<dbReference type="GO" id="GO:0005886">
    <property type="term" value="C:plasma membrane"/>
    <property type="evidence" value="ECO:0007669"/>
    <property type="project" value="TreeGrafter"/>
</dbReference>
<evidence type="ECO:0000259" key="1">
    <source>
        <dbReference type="Pfam" id="PF06911"/>
    </source>
</evidence>
<dbReference type="InterPro" id="IPR045036">
    <property type="entry name" value="Spartin-like"/>
</dbReference>
<sequence>MQTANEINSTSDPLLFANDGAANTLALAEYHGELLDVVDNVVEHDFMTLGNGVDMLLQYPDRYWRNYSISTVNELPSDRDKCTTPGELHAFYGAIMREDERSGHFASIAIVSAYGHDLELNLRSFSFLKHQGWSNDEVVSIYMELLEKVAVPEGRAISIIKLRDSGKYTIIADTLIPNENDNSLGHRGDIRMYLEGLATSFDDVEVAEKNVMLTTSVVTTGLVSHKHGRRTGEATHEGLDAVGHAFGTAWAVLKICKALNPMAAMKPTSLVKSGRQRLAGTR</sequence>
<dbReference type="Proteomes" id="UP000631114">
    <property type="component" value="Unassembled WGS sequence"/>
</dbReference>
<reference evidence="2 3" key="1">
    <citation type="submission" date="2020-10" db="EMBL/GenBank/DDBJ databases">
        <title>The Coptis chinensis genome and diversification of protoberbering-type alkaloids.</title>
        <authorList>
            <person name="Wang B."/>
            <person name="Shu S."/>
            <person name="Song C."/>
            <person name="Liu Y."/>
        </authorList>
    </citation>
    <scope>NUCLEOTIDE SEQUENCE [LARGE SCALE GENOMIC DNA]</scope>
    <source>
        <strain evidence="2">HL-2020</strain>
        <tissue evidence="2">Leaf</tissue>
    </source>
</reference>
<protein>
    <recommendedName>
        <fullName evidence="1">Senescence domain-containing protein</fullName>
    </recommendedName>
</protein>
<dbReference type="InterPro" id="IPR009686">
    <property type="entry name" value="Senescence/spartin_C"/>
</dbReference>
<dbReference type="PANTHER" id="PTHR21068">
    <property type="entry name" value="SPARTIN"/>
    <property type="match status" value="1"/>
</dbReference>
<gene>
    <name evidence="2" type="ORF">IFM89_027391</name>
</gene>
<evidence type="ECO:0000313" key="2">
    <source>
        <dbReference type="EMBL" id="KAF9625832.1"/>
    </source>
</evidence>